<keyword evidence="7" id="KW-0479">Metal-binding</keyword>
<evidence type="ECO:0000256" key="3">
    <source>
        <dbReference type="ARBA" id="ARBA00022448"/>
    </source>
</evidence>
<evidence type="ECO:0000256" key="12">
    <source>
        <dbReference type="ARBA" id="ARBA00037975"/>
    </source>
</evidence>
<feature type="transmembrane region" description="Helical" evidence="13">
    <location>
        <begin position="12"/>
        <end position="35"/>
    </location>
</feature>
<dbReference type="Gene3D" id="2.40.128.110">
    <property type="entry name" value="Lipid/polyisoprenoid-binding, YceI-like"/>
    <property type="match status" value="1"/>
</dbReference>
<feature type="transmembrane region" description="Helical" evidence="13">
    <location>
        <begin position="55"/>
        <end position="75"/>
    </location>
</feature>
<accession>A0A1G8RBU9</accession>
<evidence type="ECO:0000256" key="4">
    <source>
        <dbReference type="ARBA" id="ARBA00022475"/>
    </source>
</evidence>
<keyword evidence="10" id="KW-0408">Iron</keyword>
<dbReference type="InterPro" id="IPR052168">
    <property type="entry name" value="Cytochrome_b561_oxidase"/>
</dbReference>
<comment type="similarity">
    <text evidence="12">Belongs to the cytochrome b561 family.</text>
</comment>
<keyword evidence="16" id="KW-1185">Reference proteome</keyword>
<keyword evidence="3" id="KW-0813">Transport</keyword>
<dbReference type="AlphaFoldDB" id="A0A1G8RBU9"/>
<keyword evidence="5" id="KW-0349">Heme</keyword>
<proteinExistence type="inferred from homology"/>
<dbReference type="GO" id="GO:0046872">
    <property type="term" value="F:metal ion binding"/>
    <property type="evidence" value="ECO:0007669"/>
    <property type="project" value="UniProtKB-KW"/>
</dbReference>
<dbReference type="RefSeq" id="WP_089849975.1">
    <property type="nucleotide sequence ID" value="NZ_FNEJ01000019.1"/>
</dbReference>
<dbReference type="InterPro" id="IPR007372">
    <property type="entry name" value="Lipid/polyisoprenoid-bd_YceI"/>
</dbReference>
<dbReference type="GO" id="GO:0009055">
    <property type="term" value="F:electron transfer activity"/>
    <property type="evidence" value="ECO:0007669"/>
    <property type="project" value="InterPro"/>
</dbReference>
<dbReference type="STRING" id="555512.SAMN04487993_101981"/>
<dbReference type="Gene3D" id="1.20.950.20">
    <property type="entry name" value="Transmembrane di-heme cytochromes, Chain C"/>
    <property type="match status" value="1"/>
</dbReference>
<dbReference type="Proteomes" id="UP000199093">
    <property type="component" value="Unassembled WGS sequence"/>
</dbReference>
<comment type="cofactor">
    <cofactor evidence="1">
        <name>heme b</name>
        <dbReference type="ChEBI" id="CHEBI:60344"/>
    </cofactor>
</comment>
<evidence type="ECO:0000256" key="8">
    <source>
        <dbReference type="ARBA" id="ARBA00022982"/>
    </source>
</evidence>
<keyword evidence="6 13" id="KW-0812">Transmembrane</keyword>
<name>A0A1G8RBU9_9RHOB</name>
<feature type="transmembrane region" description="Helical" evidence="13">
    <location>
        <begin position="198"/>
        <end position="221"/>
    </location>
</feature>
<keyword evidence="9 13" id="KW-1133">Transmembrane helix</keyword>
<evidence type="ECO:0000256" key="1">
    <source>
        <dbReference type="ARBA" id="ARBA00001970"/>
    </source>
</evidence>
<dbReference type="SMART" id="SM00867">
    <property type="entry name" value="YceI"/>
    <property type="match status" value="1"/>
</dbReference>
<feature type="domain" description="Lipid/polyisoprenoid-binding YceI-like" evidence="14">
    <location>
        <begin position="238"/>
        <end position="393"/>
    </location>
</feature>
<gene>
    <name evidence="15" type="ORF">SAMN04487993_101981</name>
</gene>
<evidence type="ECO:0000256" key="11">
    <source>
        <dbReference type="ARBA" id="ARBA00023136"/>
    </source>
</evidence>
<evidence type="ECO:0000256" key="5">
    <source>
        <dbReference type="ARBA" id="ARBA00022617"/>
    </source>
</evidence>
<evidence type="ECO:0000256" key="2">
    <source>
        <dbReference type="ARBA" id="ARBA00004651"/>
    </source>
</evidence>
<dbReference type="SUPFAM" id="SSF101874">
    <property type="entry name" value="YceI-like"/>
    <property type="match status" value="1"/>
</dbReference>
<dbReference type="Pfam" id="PF04264">
    <property type="entry name" value="YceI"/>
    <property type="match status" value="1"/>
</dbReference>
<dbReference type="PANTHER" id="PTHR30529:SF1">
    <property type="entry name" value="CYTOCHROME B561 HOMOLOG 2"/>
    <property type="match status" value="1"/>
</dbReference>
<evidence type="ECO:0000313" key="16">
    <source>
        <dbReference type="Proteomes" id="UP000199093"/>
    </source>
</evidence>
<organism evidence="15 16">
    <name type="scientific">Salipiger marinus</name>
    <dbReference type="NCBI Taxonomy" id="555512"/>
    <lineage>
        <taxon>Bacteria</taxon>
        <taxon>Pseudomonadati</taxon>
        <taxon>Pseudomonadota</taxon>
        <taxon>Alphaproteobacteria</taxon>
        <taxon>Rhodobacterales</taxon>
        <taxon>Roseobacteraceae</taxon>
        <taxon>Salipiger</taxon>
    </lineage>
</organism>
<dbReference type="InterPro" id="IPR036761">
    <property type="entry name" value="TTHA0802/YceI-like_sf"/>
</dbReference>
<dbReference type="EMBL" id="FNEJ01000019">
    <property type="protein sequence ID" value="SDJ14409.1"/>
    <property type="molecule type" value="Genomic_DNA"/>
</dbReference>
<dbReference type="GO" id="GO:0022904">
    <property type="term" value="P:respiratory electron transport chain"/>
    <property type="evidence" value="ECO:0007669"/>
    <property type="project" value="InterPro"/>
</dbReference>
<keyword evidence="8" id="KW-0249">Electron transport</keyword>
<dbReference type="OrthoDB" id="1247465at2"/>
<evidence type="ECO:0000256" key="13">
    <source>
        <dbReference type="SAM" id="Phobius"/>
    </source>
</evidence>
<dbReference type="GO" id="GO:0020037">
    <property type="term" value="F:heme binding"/>
    <property type="evidence" value="ECO:0007669"/>
    <property type="project" value="TreeGrafter"/>
</dbReference>
<comment type="subcellular location">
    <subcellularLocation>
        <location evidence="2">Cell membrane</location>
        <topology evidence="2">Multi-pass membrane protein</topology>
    </subcellularLocation>
</comment>
<feature type="transmembrane region" description="Helical" evidence="13">
    <location>
        <begin position="96"/>
        <end position="127"/>
    </location>
</feature>
<keyword evidence="4" id="KW-1003">Cell membrane</keyword>
<evidence type="ECO:0000256" key="7">
    <source>
        <dbReference type="ARBA" id="ARBA00022723"/>
    </source>
</evidence>
<evidence type="ECO:0000256" key="9">
    <source>
        <dbReference type="ARBA" id="ARBA00022989"/>
    </source>
</evidence>
<evidence type="ECO:0000256" key="6">
    <source>
        <dbReference type="ARBA" id="ARBA00022692"/>
    </source>
</evidence>
<sequence>MTLTNSPRRYGTIARSLHWITATGILVMFPLGWAAHLAPWQTEAELALKAQLFSIHKTLGVALILVALLRVLWALSQPRPAPLHPGRRIETLLAETVHWALYAALILVPLSGWIAHAATTGFAPILWPFGQDLPFVPKSDALAHGAATVHLLSQWLLAAVLGLHVAGAVKHAVIDRDATLARMWRGTPAGQPAPHRGLAAIALALALWGVVLGGGAAAGLYSTDRPDPVPALAAAPSDWQVTEGALALRLRQMGREIEGEFSSWTAAITFEPRDSEGPAGEVTVVIAIPSLTLGSVSQQAMGADFFAADSFPTATFTATLLRRAEDYLARGTLSLRGVEQPLDLPFTLRLDGDKAVMLGSTVIDRRSFGIGETMSDGDQLGFEVAVDVALSATRAPRP</sequence>
<feature type="transmembrane region" description="Helical" evidence="13">
    <location>
        <begin position="147"/>
        <end position="166"/>
    </location>
</feature>
<dbReference type="PANTHER" id="PTHR30529">
    <property type="entry name" value="CYTOCHROME B561"/>
    <property type="match status" value="1"/>
</dbReference>
<keyword evidence="11 13" id="KW-0472">Membrane</keyword>
<reference evidence="15 16" key="1">
    <citation type="submission" date="2016-10" db="EMBL/GenBank/DDBJ databases">
        <authorList>
            <person name="de Groot N.N."/>
        </authorList>
    </citation>
    <scope>NUCLEOTIDE SEQUENCE [LARGE SCALE GENOMIC DNA]</scope>
    <source>
        <strain evidence="15 16">DSM 26424</strain>
    </source>
</reference>
<evidence type="ECO:0000256" key="10">
    <source>
        <dbReference type="ARBA" id="ARBA00023004"/>
    </source>
</evidence>
<dbReference type="SUPFAM" id="SSF81342">
    <property type="entry name" value="Transmembrane di-heme cytochromes"/>
    <property type="match status" value="1"/>
</dbReference>
<dbReference type="Pfam" id="PF01292">
    <property type="entry name" value="Ni_hydr_CYTB"/>
    <property type="match status" value="1"/>
</dbReference>
<dbReference type="GO" id="GO:0005886">
    <property type="term" value="C:plasma membrane"/>
    <property type="evidence" value="ECO:0007669"/>
    <property type="project" value="UniProtKB-SubCell"/>
</dbReference>
<dbReference type="InterPro" id="IPR016174">
    <property type="entry name" value="Di-haem_cyt_TM"/>
</dbReference>
<evidence type="ECO:0000313" key="15">
    <source>
        <dbReference type="EMBL" id="SDJ14409.1"/>
    </source>
</evidence>
<dbReference type="InterPro" id="IPR011577">
    <property type="entry name" value="Cyt_b561_bac/Ni-Hgenase"/>
</dbReference>
<protein>
    <submittedName>
        <fullName evidence="15">Cytochrome b561</fullName>
    </submittedName>
</protein>
<evidence type="ECO:0000259" key="14">
    <source>
        <dbReference type="SMART" id="SM00867"/>
    </source>
</evidence>